<feature type="compositionally biased region" description="Basic and acidic residues" evidence="1">
    <location>
        <begin position="58"/>
        <end position="72"/>
    </location>
</feature>
<accession>A0AA35XB79</accession>
<dbReference type="AlphaFoldDB" id="A0AA35XB79"/>
<feature type="region of interest" description="Disordered" evidence="1">
    <location>
        <begin position="51"/>
        <end position="79"/>
    </location>
</feature>
<protein>
    <submittedName>
        <fullName evidence="2">Uncharacterized protein</fullName>
    </submittedName>
</protein>
<evidence type="ECO:0000313" key="3">
    <source>
        <dbReference type="Proteomes" id="UP001174909"/>
    </source>
</evidence>
<keyword evidence="3" id="KW-1185">Reference proteome</keyword>
<evidence type="ECO:0000256" key="1">
    <source>
        <dbReference type="SAM" id="MobiDB-lite"/>
    </source>
</evidence>
<name>A0AA35XB79_GEOBA</name>
<proteinExistence type="predicted"/>
<dbReference type="EMBL" id="CASHTH010003529">
    <property type="protein sequence ID" value="CAI8046091.1"/>
    <property type="molecule type" value="Genomic_DNA"/>
</dbReference>
<comment type="caution">
    <text evidence="2">The sequence shown here is derived from an EMBL/GenBank/DDBJ whole genome shotgun (WGS) entry which is preliminary data.</text>
</comment>
<gene>
    <name evidence="2" type="ORF">GBAR_LOCUS25475</name>
</gene>
<dbReference type="Proteomes" id="UP001174909">
    <property type="component" value="Unassembled WGS sequence"/>
</dbReference>
<reference evidence="2" key="1">
    <citation type="submission" date="2023-03" db="EMBL/GenBank/DDBJ databases">
        <authorList>
            <person name="Steffen K."/>
            <person name="Cardenas P."/>
        </authorList>
    </citation>
    <scope>NUCLEOTIDE SEQUENCE</scope>
</reference>
<evidence type="ECO:0000313" key="2">
    <source>
        <dbReference type="EMBL" id="CAI8046091.1"/>
    </source>
</evidence>
<sequence>MRAEETVRKEQQAIQEMRQRETELVQAKDREIAKIQGLMKHMEQQIQKMEQIETVSVDAKDKELSETQKEPSQEGDNECGFLVTESLQQSGTEAETENQSETAMCQSLNLGVKLTEDAEPPLTQENEWFTRDQEHLQPKEQVIRGELVYSLHCDQLSFKRLKQVM</sequence>
<organism evidence="2 3">
    <name type="scientific">Geodia barretti</name>
    <name type="common">Barrett's horny sponge</name>
    <dbReference type="NCBI Taxonomy" id="519541"/>
    <lineage>
        <taxon>Eukaryota</taxon>
        <taxon>Metazoa</taxon>
        <taxon>Porifera</taxon>
        <taxon>Demospongiae</taxon>
        <taxon>Heteroscleromorpha</taxon>
        <taxon>Tetractinellida</taxon>
        <taxon>Astrophorina</taxon>
        <taxon>Geodiidae</taxon>
        <taxon>Geodia</taxon>
    </lineage>
</organism>